<gene>
    <name evidence="1" type="ORF">DFR86_00100</name>
</gene>
<dbReference type="SUPFAM" id="SSF88723">
    <property type="entry name" value="PIN domain-like"/>
    <property type="match status" value="1"/>
</dbReference>
<dbReference type="EMBL" id="CP029288">
    <property type="protein sequence ID" value="AWR96106.1"/>
    <property type="molecule type" value="Genomic_DNA"/>
</dbReference>
<dbReference type="GeneID" id="36836323"/>
<protein>
    <recommendedName>
        <fullName evidence="3">PIN domain-containing protein</fullName>
    </recommendedName>
</protein>
<keyword evidence="2" id="KW-1185">Reference proteome</keyword>
<dbReference type="Proteomes" id="UP000248410">
    <property type="component" value="Chromosome"/>
</dbReference>
<accession>A0A2U9IJF0</accession>
<proteinExistence type="predicted"/>
<sequence length="173" mass="20340">MNPIQSKNKYLLDTNIFDRLLEKNIDLPDCKGCYFITQIQRDEINNIVDPYKKNKKDKLLKKFEIIPSCFVLDISRLDEDEPCDDQTAKIFKEMLSDLHNLNEKSGEKKTPENEARDVQLLLTCLKKDLTLVTDDKNLRKIAKKYNVRSLSFDEFIQEVKNMQLAKDPIRNKI</sequence>
<organism evidence="1 2">
    <name type="scientific">Acidianus sulfidivorans JP7</name>
    <dbReference type="NCBI Taxonomy" id="619593"/>
    <lineage>
        <taxon>Archaea</taxon>
        <taxon>Thermoproteota</taxon>
        <taxon>Thermoprotei</taxon>
        <taxon>Sulfolobales</taxon>
        <taxon>Sulfolobaceae</taxon>
        <taxon>Acidianus</taxon>
    </lineage>
</organism>
<evidence type="ECO:0000313" key="1">
    <source>
        <dbReference type="EMBL" id="AWR96106.1"/>
    </source>
</evidence>
<dbReference type="InterPro" id="IPR029060">
    <property type="entry name" value="PIN-like_dom_sf"/>
</dbReference>
<dbReference type="AlphaFoldDB" id="A0A2U9IJF0"/>
<evidence type="ECO:0008006" key="3">
    <source>
        <dbReference type="Google" id="ProtNLM"/>
    </source>
</evidence>
<name>A0A2U9IJF0_9CREN</name>
<dbReference type="KEGG" id="asul:DFR86_00100"/>
<dbReference type="RefSeq" id="WP_110378996.1">
    <property type="nucleotide sequence ID" value="NZ_CP029288.2"/>
</dbReference>
<evidence type="ECO:0000313" key="2">
    <source>
        <dbReference type="Proteomes" id="UP000248410"/>
    </source>
</evidence>
<reference evidence="1 2" key="1">
    <citation type="submission" date="2018-05" db="EMBL/GenBank/DDBJ databases">
        <title>Complete Genome Sequences of Extremely Thermoacidophilic, Metal-Mobilizing Type-Strain Members of the Archaeal Family Sulfolobaceae: Acidianus brierleyi DSM-1651T, Acidianus sulfidivorans DSM-18786T, Metallosphaera hakonensis DSM-7519T, and Metallosphaera prunae DSM-10039T.</title>
        <authorList>
            <person name="Counts J.A."/>
            <person name="Kelly R.M."/>
        </authorList>
    </citation>
    <scope>NUCLEOTIDE SEQUENCE [LARGE SCALE GENOMIC DNA]</scope>
    <source>
        <strain evidence="1 2">JP7</strain>
    </source>
</reference>
<dbReference type="Gene3D" id="3.40.50.1010">
    <property type="entry name" value="5'-nuclease"/>
    <property type="match status" value="1"/>
</dbReference>